<protein>
    <recommendedName>
        <fullName evidence="3">RRM domain-containing protein</fullName>
    </recommendedName>
</protein>
<dbReference type="AlphaFoldDB" id="A0A1R2CLI3"/>
<dbReference type="InterPro" id="IPR035979">
    <property type="entry name" value="RBD_domain_sf"/>
</dbReference>
<dbReference type="PROSITE" id="PS50102">
    <property type="entry name" value="RRM"/>
    <property type="match status" value="1"/>
</dbReference>
<dbReference type="OrthoDB" id="277802at2759"/>
<dbReference type="InterPro" id="IPR012677">
    <property type="entry name" value="Nucleotide-bd_a/b_plait_sf"/>
</dbReference>
<dbReference type="GO" id="GO:0097157">
    <property type="term" value="F:pre-mRNA intronic binding"/>
    <property type="evidence" value="ECO:0007669"/>
    <property type="project" value="TreeGrafter"/>
</dbReference>
<dbReference type="FunFam" id="3.30.70.330:FF:000039">
    <property type="entry name" value="U1 small nuclear ribonucleoprotein A"/>
    <property type="match status" value="1"/>
</dbReference>
<evidence type="ECO:0000313" key="5">
    <source>
        <dbReference type="Proteomes" id="UP000187209"/>
    </source>
</evidence>
<dbReference type="InterPro" id="IPR000504">
    <property type="entry name" value="RRM_dom"/>
</dbReference>
<evidence type="ECO:0000259" key="3">
    <source>
        <dbReference type="PROSITE" id="PS50102"/>
    </source>
</evidence>
<dbReference type="Pfam" id="PF00076">
    <property type="entry name" value="RRM_1"/>
    <property type="match status" value="1"/>
</dbReference>
<sequence>MENLSQTLYIRNLNDKVNKNEIKRLLYHLFCTYGYILEIQNSKNSKLRGQAFIVFDKVDSAVLAMKDLQGFNFLGKPMRIEYSKAKSHVIEKLQGTFQYKKKPRPELRMPSSIILPNP</sequence>
<dbReference type="PANTHER" id="PTHR16105:SF0">
    <property type="entry name" value="RNA-BINDING REGION-CONTAINING PROTEIN 3"/>
    <property type="match status" value="1"/>
</dbReference>
<dbReference type="Gene3D" id="3.30.70.330">
    <property type="match status" value="1"/>
</dbReference>
<proteinExistence type="predicted"/>
<dbReference type="Proteomes" id="UP000187209">
    <property type="component" value="Unassembled WGS sequence"/>
</dbReference>
<dbReference type="SUPFAM" id="SSF54928">
    <property type="entry name" value="RNA-binding domain, RBD"/>
    <property type="match status" value="1"/>
</dbReference>
<dbReference type="GO" id="GO:0000398">
    <property type="term" value="P:mRNA splicing, via spliceosome"/>
    <property type="evidence" value="ECO:0007669"/>
    <property type="project" value="TreeGrafter"/>
</dbReference>
<evidence type="ECO:0000256" key="2">
    <source>
        <dbReference type="PROSITE-ProRule" id="PRU00176"/>
    </source>
</evidence>
<dbReference type="SMART" id="SM00360">
    <property type="entry name" value="RRM"/>
    <property type="match status" value="1"/>
</dbReference>
<keyword evidence="5" id="KW-1185">Reference proteome</keyword>
<evidence type="ECO:0000256" key="1">
    <source>
        <dbReference type="ARBA" id="ARBA00022884"/>
    </source>
</evidence>
<feature type="domain" description="RRM" evidence="3">
    <location>
        <begin position="6"/>
        <end position="85"/>
    </location>
</feature>
<organism evidence="4 5">
    <name type="scientific">Stentor coeruleus</name>
    <dbReference type="NCBI Taxonomy" id="5963"/>
    <lineage>
        <taxon>Eukaryota</taxon>
        <taxon>Sar</taxon>
        <taxon>Alveolata</taxon>
        <taxon>Ciliophora</taxon>
        <taxon>Postciliodesmatophora</taxon>
        <taxon>Heterotrichea</taxon>
        <taxon>Heterotrichida</taxon>
        <taxon>Stentoridae</taxon>
        <taxon>Stentor</taxon>
    </lineage>
</organism>
<accession>A0A1R2CLI3</accession>
<dbReference type="GO" id="GO:0005689">
    <property type="term" value="C:U12-type spliceosomal complex"/>
    <property type="evidence" value="ECO:0007669"/>
    <property type="project" value="TreeGrafter"/>
</dbReference>
<reference evidence="4 5" key="1">
    <citation type="submission" date="2016-11" db="EMBL/GenBank/DDBJ databases">
        <title>The macronuclear genome of Stentor coeruleus: a giant cell with tiny introns.</title>
        <authorList>
            <person name="Slabodnick M."/>
            <person name="Ruby J.G."/>
            <person name="Reiff S.B."/>
            <person name="Swart E.C."/>
            <person name="Gosai S."/>
            <person name="Prabakaran S."/>
            <person name="Witkowska E."/>
            <person name="Larue G.E."/>
            <person name="Fisher S."/>
            <person name="Freeman R.M."/>
            <person name="Gunawardena J."/>
            <person name="Chu W."/>
            <person name="Stover N.A."/>
            <person name="Gregory B.D."/>
            <person name="Nowacki M."/>
            <person name="Derisi J."/>
            <person name="Roy S.W."/>
            <person name="Marshall W.F."/>
            <person name="Sood P."/>
        </authorList>
    </citation>
    <scope>NUCLEOTIDE SEQUENCE [LARGE SCALE GENOMIC DNA]</scope>
    <source>
        <strain evidence="4">WM001</strain>
    </source>
</reference>
<evidence type="ECO:0000313" key="4">
    <source>
        <dbReference type="EMBL" id="OMJ89879.1"/>
    </source>
</evidence>
<dbReference type="CDD" id="cd12246">
    <property type="entry name" value="RRM1_U1A_like"/>
    <property type="match status" value="1"/>
</dbReference>
<keyword evidence="1 2" id="KW-0694">RNA-binding</keyword>
<dbReference type="EMBL" id="MPUH01000115">
    <property type="protein sequence ID" value="OMJ89879.1"/>
    <property type="molecule type" value="Genomic_DNA"/>
</dbReference>
<dbReference type="GO" id="GO:0030626">
    <property type="term" value="F:U12 snRNA binding"/>
    <property type="evidence" value="ECO:0007669"/>
    <property type="project" value="TreeGrafter"/>
</dbReference>
<dbReference type="InterPro" id="IPR045164">
    <property type="entry name" value="RBM41/RNPC3"/>
</dbReference>
<gene>
    <name evidence="4" type="ORF">SteCoe_7864</name>
</gene>
<comment type="caution">
    <text evidence="4">The sequence shown here is derived from an EMBL/GenBank/DDBJ whole genome shotgun (WGS) entry which is preliminary data.</text>
</comment>
<name>A0A1R2CLI3_9CILI</name>
<dbReference type="PANTHER" id="PTHR16105">
    <property type="entry name" value="RNA-BINDING REGION-CONTAINING PROTEIN 3"/>
    <property type="match status" value="1"/>
</dbReference>